<dbReference type="Gene3D" id="3.90.1150.10">
    <property type="entry name" value="Aspartate Aminotransferase, domain 1"/>
    <property type="match status" value="1"/>
</dbReference>
<feature type="domain" description="Aminotransferase class V" evidence="7">
    <location>
        <begin position="27"/>
        <end position="395"/>
    </location>
</feature>
<dbReference type="InterPro" id="IPR016454">
    <property type="entry name" value="Cysteine_dSase"/>
</dbReference>
<dbReference type="GO" id="GO:0030170">
    <property type="term" value="F:pyridoxal phosphate binding"/>
    <property type="evidence" value="ECO:0007669"/>
    <property type="project" value="InterPro"/>
</dbReference>
<comment type="catalytic activity">
    <reaction evidence="6">
        <text>(sulfur carrier)-H + L-cysteine = (sulfur carrier)-SH + L-alanine</text>
        <dbReference type="Rhea" id="RHEA:43892"/>
        <dbReference type="Rhea" id="RHEA-COMP:14737"/>
        <dbReference type="Rhea" id="RHEA-COMP:14739"/>
        <dbReference type="ChEBI" id="CHEBI:29917"/>
        <dbReference type="ChEBI" id="CHEBI:35235"/>
        <dbReference type="ChEBI" id="CHEBI:57972"/>
        <dbReference type="ChEBI" id="CHEBI:64428"/>
        <dbReference type="EC" id="2.8.1.7"/>
    </reaction>
</comment>
<dbReference type="InterPro" id="IPR015421">
    <property type="entry name" value="PyrdxlP-dep_Trfase_major"/>
</dbReference>
<evidence type="ECO:0000256" key="1">
    <source>
        <dbReference type="ARBA" id="ARBA00001933"/>
    </source>
</evidence>
<proteinExistence type="inferred from homology"/>
<protein>
    <recommendedName>
        <fullName evidence="3">cysteine desulfurase</fullName>
        <ecNumber evidence="3">2.8.1.7</ecNumber>
    </recommendedName>
</protein>
<organism evidence="8">
    <name type="scientific">bioreactor metagenome</name>
    <dbReference type="NCBI Taxonomy" id="1076179"/>
    <lineage>
        <taxon>unclassified sequences</taxon>
        <taxon>metagenomes</taxon>
        <taxon>ecological metagenomes</taxon>
    </lineage>
</organism>
<dbReference type="InterPro" id="IPR015424">
    <property type="entry name" value="PyrdxlP-dep_Trfase"/>
</dbReference>
<dbReference type="GO" id="GO:0006534">
    <property type="term" value="P:cysteine metabolic process"/>
    <property type="evidence" value="ECO:0007669"/>
    <property type="project" value="InterPro"/>
</dbReference>
<dbReference type="GO" id="GO:0031071">
    <property type="term" value="F:cysteine desulfurase activity"/>
    <property type="evidence" value="ECO:0007669"/>
    <property type="project" value="UniProtKB-EC"/>
</dbReference>
<dbReference type="PANTHER" id="PTHR43586">
    <property type="entry name" value="CYSTEINE DESULFURASE"/>
    <property type="match status" value="1"/>
</dbReference>
<dbReference type="EC" id="2.8.1.7" evidence="3"/>
<dbReference type="NCBIfam" id="TIGR01979">
    <property type="entry name" value="sufS"/>
    <property type="match status" value="1"/>
</dbReference>
<evidence type="ECO:0000256" key="2">
    <source>
        <dbReference type="ARBA" id="ARBA00010447"/>
    </source>
</evidence>
<evidence type="ECO:0000256" key="4">
    <source>
        <dbReference type="ARBA" id="ARBA00022679"/>
    </source>
</evidence>
<dbReference type="EMBL" id="VSSQ01000297">
    <property type="protein sequence ID" value="MPL90193.1"/>
    <property type="molecule type" value="Genomic_DNA"/>
</dbReference>
<dbReference type="InterPro" id="IPR020578">
    <property type="entry name" value="Aminotrans_V_PyrdxlP_BS"/>
</dbReference>
<comment type="cofactor">
    <cofactor evidence="1">
        <name>pyridoxal 5'-phosphate</name>
        <dbReference type="ChEBI" id="CHEBI:597326"/>
    </cofactor>
</comment>
<dbReference type="CDD" id="cd06453">
    <property type="entry name" value="SufS_like"/>
    <property type="match status" value="1"/>
</dbReference>
<dbReference type="InterPro" id="IPR015422">
    <property type="entry name" value="PyrdxlP-dep_Trfase_small"/>
</dbReference>
<evidence type="ECO:0000256" key="6">
    <source>
        <dbReference type="ARBA" id="ARBA00050776"/>
    </source>
</evidence>
<dbReference type="AlphaFoldDB" id="A0A644VHV2"/>
<reference evidence="8" key="1">
    <citation type="submission" date="2019-08" db="EMBL/GenBank/DDBJ databases">
        <authorList>
            <person name="Kucharzyk K."/>
            <person name="Murdoch R.W."/>
            <person name="Higgins S."/>
            <person name="Loffler F."/>
        </authorList>
    </citation>
    <scope>NUCLEOTIDE SEQUENCE</scope>
</reference>
<evidence type="ECO:0000256" key="3">
    <source>
        <dbReference type="ARBA" id="ARBA00012239"/>
    </source>
</evidence>
<evidence type="ECO:0000313" key="8">
    <source>
        <dbReference type="EMBL" id="MPL90193.1"/>
    </source>
</evidence>
<keyword evidence="4 8" id="KW-0808">Transferase</keyword>
<evidence type="ECO:0000256" key="5">
    <source>
        <dbReference type="ARBA" id="ARBA00022898"/>
    </source>
</evidence>
<sequence length="408" mass="44697">MNRIVNIEGMRSHFPALGQQVHGKDLVYFDNGATAQKPQSVISLINEMNSGTNGNIHRAVHELSARCTSLYESARLSIKDFINSPSSEEIIFTSGTTASINLVAFSFTQRFINKGDSVIICEADHHSNIVPWQMACERSGAELKILPVDENGEWNLEQLDSILDEKVKIVSVAHISNVLGIENPVSLIIEKAHKAGARVLLDGAQGIVHGDVDVQKLDCDFYAFSGHKLYGPTGTGVLYGKREILEEISPWMGGGDMVDTVTLSKTTYAPIPLKFEAGTPNFIGAAALGEAVNFIKRVDKNFITGQEKLLTSHLLNALKDIDGLVIYGSSANKLPIFSFNVEGVHHTDLAMLLDKMGIAVRSGMMCCEPLMNRFNVTGMVRASLLSYNTIEETDMFILALQRAIRMLK</sequence>
<evidence type="ECO:0000259" key="7">
    <source>
        <dbReference type="Pfam" id="PF00266"/>
    </source>
</evidence>
<dbReference type="PIRSF" id="PIRSF005572">
    <property type="entry name" value="NifS"/>
    <property type="match status" value="1"/>
</dbReference>
<dbReference type="PROSITE" id="PS00595">
    <property type="entry name" value="AA_TRANSFER_CLASS_5"/>
    <property type="match status" value="1"/>
</dbReference>
<dbReference type="InterPro" id="IPR010970">
    <property type="entry name" value="Cys_dSase_SufS"/>
</dbReference>
<dbReference type="Pfam" id="PF00266">
    <property type="entry name" value="Aminotran_5"/>
    <property type="match status" value="1"/>
</dbReference>
<dbReference type="InterPro" id="IPR000192">
    <property type="entry name" value="Aminotrans_V_dom"/>
</dbReference>
<name>A0A644VHV2_9ZZZZ</name>
<comment type="similarity">
    <text evidence="2">Belongs to the class-V pyridoxal-phosphate-dependent aminotransferase family. Csd subfamily.</text>
</comment>
<comment type="caution">
    <text evidence="8">The sequence shown here is derived from an EMBL/GenBank/DDBJ whole genome shotgun (WGS) entry which is preliminary data.</text>
</comment>
<accession>A0A644VHV2</accession>
<dbReference type="Gene3D" id="3.40.640.10">
    <property type="entry name" value="Type I PLP-dependent aspartate aminotransferase-like (Major domain)"/>
    <property type="match status" value="1"/>
</dbReference>
<dbReference type="SUPFAM" id="SSF53383">
    <property type="entry name" value="PLP-dependent transferases"/>
    <property type="match status" value="1"/>
</dbReference>
<keyword evidence="5" id="KW-0663">Pyridoxal phosphate</keyword>
<dbReference type="PANTHER" id="PTHR43586:SF8">
    <property type="entry name" value="CYSTEINE DESULFURASE 1, CHLOROPLASTIC"/>
    <property type="match status" value="1"/>
</dbReference>
<gene>
    <name evidence="8" type="primary">sufS_10</name>
    <name evidence="8" type="ORF">SDC9_36239</name>
</gene>